<feature type="region of interest" description="Disordered" evidence="8">
    <location>
        <begin position="1"/>
        <end position="35"/>
    </location>
</feature>
<dbReference type="Pfam" id="PF05649">
    <property type="entry name" value="Peptidase_M13_N"/>
    <property type="match status" value="1"/>
</dbReference>
<organism evidence="12 13">
    <name type="scientific">Rhodotorula mucilaginosa</name>
    <name type="common">Yeast</name>
    <name type="synonym">Rhodotorula rubra</name>
    <dbReference type="NCBI Taxonomy" id="5537"/>
    <lineage>
        <taxon>Eukaryota</taxon>
        <taxon>Fungi</taxon>
        <taxon>Dikarya</taxon>
        <taxon>Basidiomycota</taxon>
        <taxon>Pucciniomycotina</taxon>
        <taxon>Microbotryomycetes</taxon>
        <taxon>Sporidiobolales</taxon>
        <taxon>Sporidiobolaceae</taxon>
        <taxon>Rhodotorula</taxon>
    </lineage>
</organism>
<dbReference type="GO" id="GO:0005886">
    <property type="term" value="C:plasma membrane"/>
    <property type="evidence" value="ECO:0007669"/>
    <property type="project" value="TreeGrafter"/>
</dbReference>
<sequence>MSAPRTRDEEEQEPLLAGERARQPGDEDLPAEWQPESLGSRIRTALRSPGRLNGLEKALAAAFLIALLLVGLFAGLFGGEVVKYKHYKHKHQHEYHPPHPPPGRPTTTVTASTLYPPGPTGKPIPPPSPAPPPPKHPQDPNSLCLTADCVRSAATILSGLDPSIDPCTDFYEYANGGWLDSHPIPPGKASFSVMADIADRNRRVIQRVLERDPESEKDRSEADRENLAHLRAFWTSCNDEAALEKVGSQPLYAIADEAIKLWRGGDAAIGAADEAEDEAEAEWLMQADGTPYEAEGHHHKKHKKDKNHPPHHGRWDPKTKRTRLTNALAYLHSRGVGALFDTAGEGDVGADPKDVVLWLSQSGLGLPSKDYYGDKAVVKKYQKALEVVLDEVYSSRDEQAMTGLAADVVRLEKELAQISLDLDKLSEPGPTYNPYNATALQDLFPSVSFGDYFASLGPRPRFPEPVIVTSPEYFGNLTRILDDVAPDVLEAYFVSRVGFNFASLLGPKQSIRRAVQKFGNSLTGVDTLPPRTEVCLDLLDNSLGFSVGRYFVEEAFPGESKKYGEEVIRSIIQAFQDRLPGRSWLDKETRDKAKEKVQAIEYKIGYPLSPDTTKAESIRSYYQIQMPVRADDFFGNVVRAQIADEKRKWASIGRPKNRDEWEMNPQEVNAYFSPPDNQIVFPAGILQTPFFNVDWPEYLVWGAFGSVAGHELTHSLDQAGRQYDKDGRLVDWWSEETNKRFLERQKCFRRQYAGYNITGPDGRSYPINSRYTGGEDGADSGGIAQAYDAWQARRNVTTTTGHGNDTGAAVDRKNWLLPGLDEYTREQMFFIAYAQGWARATTRAEDVRRIRVDPHSPTRFRVIGPLSNNEAFAKAFNCPAGSPMNRGNDRCELW</sequence>
<keyword evidence="9" id="KW-1133">Transmembrane helix</keyword>
<dbReference type="InterPro" id="IPR008753">
    <property type="entry name" value="Peptidase_M13_N"/>
</dbReference>
<comment type="similarity">
    <text evidence="2">Belongs to the peptidase M13 family.</text>
</comment>
<dbReference type="GO" id="GO:0016485">
    <property type="term" value="P:protein processing"/>
    <property type="evidence" value="ECO:0007669"/>
    <property type="project" value="TreeGrafter"/>
</dbReference>
<feature type="compositionally biased region" description="Basic residues" evidence="8">
    <location>
        <begin position="297"/>
        <end position="312"/>
    </location>
</feature>
<dbReference type="Gene3D" id="3.40.390.10">
    <property type="entry name" value="Collagenase (Catalytic Domain)"/>
    <property type="match status" value="1"/>
</dbReference>
<dbReference type="PANTHER" id="PTHR11733:SF167">
    <property type="entry name" value="FI17812P1-RELATED"/>
    <property type="match status" value="1"/>
</dbReference>
<evidence type="ECO:0000256" key="8">
    <source>
        <dbReference type="SAM" id="MobiDB-lite"/>
    </source>
</evidence>
<feature type="region of interest" description="Disordered" evidence="8">
    <location>
        <begin position="292"/>
        <end position="318"/>
    </location>
</feature>
<keyword evidence="9" id="KW-0812">Transmembrane</keyword>
<evidence type="ECO:0008006" key="14">
    <source>
        <dbReference type="Google" id="ProtNLM"/>
    </source>
</evidence>
<dbReference type="OrthoDB" id="6475849at2759"/>
<dbReference type="PROSITE" id="PS51885">
    <property type="entry name" value="NEPRILYSIN"/>
    <property type="match status" value="1"/>
</dbReference>
<keyword evidence="5" id="KW-0378">Hydrolase</keyword>
<keyword evidence="6" id="KW-0862">Zinc</keyword>
<keyword evidence="13" id="KW-1185">Reference proteome</keyword>
<evidence type="ECO:0000259" key="10">
    <source>
        <dbReference type="Pfam" id="PF01431"/>
    </source>
</evidence>
<accession>A0A9P6W1L1</accession>
<gene>
    <name evidence="12" type="ORF">C6P46_005054</name>
</gene>
<proteinExistence type="inferred from homology"/>
<reference evidence="12 13" key="1">
    <citation type="submission" date="2020-11" db="EMBL/GenBank/DDBJ databases">
        <title>Kefir isolates.</title>
        <authorList>
            <person name="Marcisauskas S."/>
            <person name="Kim Y."/>
            <person name="Blasche S."/>
        </authorList>
    </citation>
    <scope>NUCLEOTIDE SEQUENCE [LARGE SCALE GENOMIC DNA]</scope>
    <source>
        <strain evidence="12 13">KR</strain>
    </source>
</reference>
<dbReference type="SUPFAM" id="SSF55486">
    <property type="entry name" value="Metalloproteases ('zincins'), catalytic domain"/>
    <property type="match status" value="1"/>
</dbReference>
<evidence type="ECO:0000256" key="7">
    <source>
        <dbReference type="ARBA" id="ARBA00023049"/>
    </source>
</evidence>
<keyword evidence="3" id="KW-0645">Protease</keyword>
<dbReference type="GO" id="GO:0046872">
    <property type="term" value="F:metal ion binding"/>
    <property type="evidence" value="ECO:0007669"/>
    <property type="project" value="UniProtKB-KW"/>
</dbReference>
<feature type="transmembrane region" description="Helical" evidence="9">
    <location>
        <begin position="58"/>
        <end position="82"/>
    </location>
</feature>
<protein>
    <recommendedName>
        <fullName evidence="14">Endothelin-converting enzyme 1</fullName>
    </recommendedName>
</protein>
<dbReference type="PANTHER" id="PTHR11733">
    <property type="entry name" value="ZINC METALLOPROTEASE FAMILY M13 NEPRILYSIN-RELATED"/>
    <property type="match status" value="1"/>
</dbReference>
<keyword evidence="7" id="KW-0482">Metalloprotease</keyword>
<dbReference type="AlphaFoldDB" id="A0A9P6W1L1"/>
<feature type="domain" description="Peptidase M13 C-terminal" evidence="10">
    <location>
        <begin position="669"/>
        <end position="888"/>
    </location>
</feature>
<keyword evidence="9" id="KW-0472">Membrane</keyword>
<keyword evidence="4" id="KW-0479">Metal-binding</keyword>
<dbReference type="GO" id="GO:0004222">
    <property type="term" value="F:metalloendopeptidase activity"/>
    <property type="evidence" value="ECO:0007669"/>
    <property type="project" value="InterPro"/>
</dbReference>
<dbReference type="Pfam" id="PF01431">
    <property type="entry name" value="Peptidase_M13"/>
    <property type="match status" value="1"/>
</dbReference>
<dbReference type="Proteomes" id="UP000777482">
    <property type="component" value="Unassembled WGS sequence"/>
</dbReference>
<feature type="domain" description="Peptidase M13 N-terminal" evidence="11">
    <location>
        <begin position="166"/>
        <end position="607"/>
    </location>
</feature>
<dbReference type="CDD" id="cd08662">
    <property type="entry name" value="M13"/>
    <property type="match status" value="1"/>
</dbReference>
<evidence type="ECO:0000256" key="9">
    <source>
        <dbReference type="SAM" id="Phobius"/>
    </source>
</evidence>
<name>A0A9P6W1L1_RHOMI</name>
<evidence type="ECO:0000256" key="1">
    <source>
        <dbReference type="ARBA" id="ARBA00001947"/>
    </source>
</evidence>
<dbReference type="InterPro" id="IPR000718">
    <property type="entry name" value="Peptidase_M13"/>
</dbReference>
<evidence type="ECO:0000256" key="3">
    <source>
        <dbReference type="ARBA" id="ARBA00022670"/>
    </source>
</evidence>
<feature type="compositionally biased region" description="Pro residues" evidence="8">
    <location>
        <begin position="116"/>
        <end position="135"/>
    </location>
</feature>
<evidence type="ECO:0000256" key="4">
    <source>
        <dbReference type="ARBA" id="ARBA00022723"/>
    </source>
</evidence>
<dbReference type="InterPro" id="IPR042089">
    <property type="entry name" value="Peptidase_M13_dom_2"/>
</dbReference>
<evidence type="ECO:0000256" key="5">
    <source>
        <dbReference type="ARBA" id="ARBA00022801"/>
    </source>
</evidence>
<dbReference type="InterPro" id="IPR024079">
    <property type="entry name" value="MetalloPept_cat_dom_sf"/>
</dbReference>
<feature type="region of interest" description="Disordered" evidence="8">
    <location>
        <begin position="92"/>
        <end position="142"/>
    </location>
</feature>
<dbReference type="InterPro" id="IPR018497">
    <property type="entry name" value="Peptidase_M13_C"/>
</dbReference>
<dbReference type="EMBL" id="PUHQ01000051">
    <property type="protein sequence ID" value="KAG0659695.1"/>
    <property type="molecule type" value="Genomic_DNA"/>
</dbReference>
<evidence type="ECO:0000259" key="11">
    <source>
        <dbReference type="Pfam" id="PF05649"/>
    </source>
</evidence>
<evidence type="ECO:0000256" key="2">
    <source>
        <dbReference type="ARBA" id="ARBA00007357"/>
    </source>
</evidence>
<dbReference type="PRINTS" id="PR00786">
    <property type="entry name" value="NEPRILYSIN"/>
</dbReference>
<comment type="caution">
    <text evidence="12">The sequence shown here is derived from an EMBL/GenBank/DDBJ whole genome shotgun (WGS) entry which is preliminary data.</text>
</comment>
<dbReference type="Gene3D" id="1.10.1380.10">
    <property type="entry name" value="Neutral endopeptidase , domain2"/>
    <property type="match status" value="1"/>
</dbReference>
<evidence type="ECO:0000313" key="13">
    <source>
        <dbReference type="Proteomes" id="UP000777482"/>
    </source>
</evidence>
<evidence type="ECO:0000313" key="12">
    <source>
        <dbReference type="EMBL" id="KAG0659695.1"/>
    </source>
</evidence>
<comment type="cofactor">
    <cofactor evidence="1">
        <name>Zn(2+)</name>
        <dbReference type="ChEBI" id="CHEBI:29105"/>
    </cofactor>
</comment>
<evidence type="ECO:0000256" key="6">
    <source>
        <dbReference type="ARBA" id="ARBA00022833"/>
    </source>
</evidence>